<dbReference type="AlphaFoldDB" id="A0A7C8NQA3"/>
<dbReference type="InterPro" id="IPR001878">
    <property type="entry name" value="Znf_CCHC"/>
</dbReference>
<feature type="compositionally biased region" description="Acidic residues" evidence="2">
    <location>
        <begin position="387"/>
        <end position="402"/>
    </location>
</feature>
<feature type="region of interest" description="Disordered" evidence="2">
    <location>
        <begin position="359"/>
        <end position="402"/>
    </location>
</feature>
<evidence type="ECO:0000256" key="1">
    <source>
        <dbReference type="PROSITE-ProRule" id="PRU00047"/>
    </source>
</evidence>
<feature type="domain" description="CCHC-type" evidence="3">
    <location>
        <begin position="433"/>
        <end position="447"/>
    </location>
</feature>
<dbReference type="Proteomes" id="UP000480548">
    <property type="component" value="Unassembled WGS sequence"/>
</dbReference>
<dbReference type="GO" id="GO:0003824">
    <property type="term" value="F:catalytic activity"/>
    <property type="evidence" value="ECO:0007669"/>
    <property type="project" value="InterPro"/>
</dbReference>
<dbReference type="InterPro" id="IPR053137">
    <property type="entry name" value="NLR-like"/>
</dbReference>
<protein>
    <recommendedName>
        <fullName evidence="3">CCHC-type domain-containing protein</fullName>
    </recommendedName>
</protein>
<reference evidence="4 5" key="1">
    <citation type="submission" date="2019-06" db="EMBL/GenBank/DDBJ databases">
        <authorList>
            <person name="Palmer J.M."/>
        </authorList>
    </citation>
    <scope>NUCLEOTIDE SEQUENCE [LARGE SCALE GENOMIC DNA]</scope>
    <source>
        <strain evidence="4 5">TWF703</strain>
    </source>
</reference>
<dbReference type="InterPro" id="IPR036875">
    <property type="entry name" value="Znf_CCHC_sf"/>
</dbReference>
<evidence type="ECO:0000313" key="5">
    <source>
        <dbReference type="Proteomes" id="UP000480548"/>
    </source>
</evidence>
<dbReference type="GO" id="GO:0003676">
    <property type="term" value="F:nucleic acid binding"/>
    <property type="evidence" value="ECO:0007669"/>
    <property type="project" value="InterPro"/>
</dbReference>
<evidence type="ECO:0000259" key="3">
    <source>
        <dbReference type="PROSITE" id="PS50158"/>
    </source>
</evidence>
<dbReference type="Gene3D" id="4.10.60.10">
    <property type="entry name" value="Zinc finger, CCHC-type"/>
    <property type="match status" value="1"/>
</dbReference>
<accession>A0A7C8NQA3</accession>
<dbReference type="InterPro" id="IPR035994">
    <property type="entry name" value="Nucleoside_phosphorylase_sf"/>
</dbReference>
<dbReference type="PROSITE" id="PS50158">
    <property type="entry name" value="ZF_CCHC"/>
    <property type="match status" value="1"/>
</dbReference>
<dbReference type="EMBL" id="WIQZ01000005">
    <property type="protein sequence ID" value="KAF3145181.1"/>
    <property type="molecule type" value="Genomic_DNA"/>
</dbReference>
<dbReference type="SUPFAM" id="SSF53167">
    <property type="entry name" value="Purine and uridine phosphorylases"/>
    <property type="match status" value="1"/>
</dbReference>
<evidence type="ECO:0000256" key="2">
    <source>
        <dbReference type="SAM" id="MobiDB-lite"/>
    </source>
</evidence>
<sequence length="516" mass="55939">MAGISNFRREIYTVGWLCALPIELAAARKMLDDHHGNVSLNDTKTNYMLGRIGKYNVVIACLPKGRIGITPAATVFTHMKIEFRAIKHWLLVGVGGGVPGPGDVRLGDVVVSYPTGSYGGVVQYDSGRSYPDGLFERTGYLNSPSTALLSALTTLQANWLLGESKLLENASRLDSIPAFARGRAGPDNLFRADYHHVKKIGGSNETNVTCGTTGICSKHKIISRKPREPQDEIIVHYGTIASGYQVIKDSKKRDEISALFGPDGILCFEMEAAGLMNDLQCLVIREEAARELEVLGERVISTPKSLVSRSETSKTTRPSSTTANPASSSSDITSTITGSKFNGPTYLFVGTTGSNITVSSSATPETTASNPEVSNKPKCKRRRGWVEEEEEDEEDDGYSSDDDEEGVICFNCGRPGVIAPECECRGRSRQVHCYNCGRPGIMAPDCKCRDLCYDCERAYRSVVRKVTGRGIKSADWGLNVVNLVVGQDMKNLLFQGAGPAPTVGAPLNLNIGRLRL</sequence>
<organism evidence="4 5">
    <name type="scientific">Orbilia oligospora</name>
    <name type="common">Nematode-trapping fungus</name>
    <name type="synonym">Arthrobotrys oligospora</name>
    <dbReference type="NCBI Taxonomy" id="2813651"/>
    <lineage>
        <taxon>Eukaryota</taxon>
        <taxon>Fungi</taxon>
        <taxon>Dikarya</taxon>
        <taxon>Ascomycota</taxon>
        <taxon>Pezizomycotina</taxon>
        <taxon>Orbiliomycetes</taxon>
        <taxon>Orbiliales</taxon>
        <taxon>Orbiliaceae</taxon>
        <taxon>Orbilia</taxon>
    </lineage>
</organism>
<feature type="compositionally biased region" description="Low complexity" evidence="2">
    <location>
        <begin position="315"/>
        <end position="335"/>
    </location>
</feature>
<dbReference type="GO" id="GO:0009116">
    <property type="term" value="P:nucleoside metabolic process"/>
    <property type="evidence" value="ECO:0007669"/>
    <property type="project" value="InterPro"/>
</dbReference>
<proteinExistence type="predicted"/>
<name>A0A7C8NQA3_ORBOL</name>
<dbReference type="SUPFAM" id="SSF57756">
    <property type="entry name" value="Retrovirus zinc finger-like domains"/>
    <property type="match status" value="1"/>
</dbReference>
<comment type="caution">
    <text evidence="4">The sequence shown here is derived from an EMBL/GenBank/DDBJ whole genome shotgun (WGS) entry which is preliminary data.</text>
</comment>
<dbReference type="Gene3D" id="3.40.50.1580">
    <property type="entry name" value="Nucleoside phosphorylase domain"/>
    <property type="match status" value="1"/>
</dbReference>
<feature type="compositionally biased region" description="Polar residues" evidence="2">
    <location>
        <begin position="359"/>
        <end position="373"/>
    </location>
</feature>
<dbReference type="PANTHER" id="PTHR46082">
    <property type="entry name" value="ATP/GTP-BINDING PROTEIN-RELATED"/>
    <property type="match status" value="1"/>
</dbReference>
<keyword evidence="1" id="KW-0863">Zinc-finger</keyword>
<feature type="region of interest" description="Disordered" evidence="2">
    <location>
        <begin position="304"/>
        <end position="335"/>
    </location>
</feature>
<dbReference type="GO" id="GO:0008270">
    <property type="term" value="F:zinc ion binding"/>
    <property type="evidence" value="ECO:0007669"/>
    <property type="project" value="UniProtKB-KW"/>
</dbReference>
<keyword evidence="1" id="KW-0479">Metal-binding</keyword>
<evidence type="ECO:0000313" key="4">
    <source>
        <dbReference type="EMBL" id="KAF3145181.1"/>
    </source>
</evidence>
<gene>
    <name evidence="4" type="ORF">TWF703_007765</name>
</gene>
<keyword evidence="1" id="KW-0862">Zinc</keyword>
<dbReference type="PANTHER" id="PTHR46082:SF11">
    <property type="entry name" value="AAA+ ATPASE DOMAIN-CONTAINING PROTEIN-RELATED"/>
    <property type="match status" value="1"/>
</dbReference>